<sequence length="335" mass="37042">MPRTLPWLVKKGKADPAPKRNVAGVGRQPKATPPETANDAKTPKDKPIDIEEITTEPYDEGPTGDDQWRMVEDELLFTAQEFTKSIHKAELERLQKEAVERPKDTLRSLDSLLAAAPVAQTRKRKVSRMRVESPDASSDDDMLKDDDAFKKTKLGSLMASPRRAIRNLTQLEGVRGASKAEASNSTGKVLFKGRSPPTGDTTDDGENTEEEDLDGHVRSGEIRNYSPDVTIRSPDVKMDDTTEDDDDDLDMPVFEKRGSPMLQRITAPYSSRAAASVSKTLIEQNQSSTSTKPTASSTQPSKRQTSRARRPDTVDDLDDDFYNDLLGPTLKHSST</sequence>
<feature type="region of interest" description="Disordered" evidence="1">
    <location>
        <begin position="116"/>
        <end position="145"/>
    </location>
</feature>
<evidence type="ECO:0000313" key="3">
    <source>
        <dbReference type="Proteomes" id="UP000275078"/>
    </source>
</evidence>
<evidence type="ECO:0000256" key="1">
    <source>
        <dbReference type="SAM" id="MobiDB-lite"/>
    </source>
</evidence>
<dbReference type="Proteomes" id="UP000275078">
    <property type="component" value="Unassembled WGS sequence"/>
</dbReference>
<reference evidence="2 3" key="1">
    <citation type="journal article" date="2018" name="Nat. Ecol. Evol.">
        <title>Pezizomycetes genomes reveal the molecular basis of ectomycorrhizal truffle lifestyle.</title>
        <authorList>
            <person name="Murat C."/>
            <person name="Payen T."/>
            <person name="Noel B."/>
            <person name="Kuo A."/>
            <person name="Morin E."/>
            <person name="Chen J."/>
            <person name="Kohler A."/>
            <person name="Krizsan K."/>
            <person name="Balestrini R."/>
            <person name="Da Silva C."/>
            <person name="Montanini B."/>
            <person name="Hainaut M."/>
            <person name="Levati E."/>
            <person name="Barry K.W."/>
            <person name="Belfiori B."/>
            <person name="Cichocki N."/>
            <person name="Clum A."/>
            <person name="Dockter R.B."/>
            <person name="Fauchery L."/>
            <person name="Guy J."/>
            <person name="Iotti M."/>
            <person name="Le Tacon F."/>
            <person name="Lindquist E.A."/>
            <person name="Lipzen A."/>
            <person name="Malagnac F."/>
            <person name="Mello A."/>
            <person name="Molinier V."/>
            <person name="Miyauchi S."/>
            <person name="Poulain J."/>
            <person name="Riccioni C."/>
            <person name="Rubini A."/>
            <person name="Sitrit Y."/>
            <person name="Splivallo R."/>
            <person name="Traeger S."/>
            <person name="Wang M."/>
            <person name="Zifcakova L."/>
            <person name="Wipf D."/>
            <person name="Zambonelli A."/>
            <person name="Paolocci F."/>
            <person name="Nowrousian M."/>
            <person name="Ottonello S."/>
            <person name="Baldrian P."/>
            <person name="Spatafora J.W."/>
            <person name="Henrissat B."/>
            <person name="Nagy L.G."/>
            <person name="Aury J.M."/>
            <person name="Wincker P."/>
            <person name="Grigoriev I.V."/>
            <person name="Bonfante P."/>
            <person name="Martin F.M."/>
        </authorList>
    </citation>
    <scope>NUCLEOTIDE SEQUENCE [LARGE SCALE GENOMIC DNA]</scope>
    <source>
        <strain evidence="2 3">RN42</strain>
    </source>
</reference>
<accession>A0A3N4HSI9</accession>
<dbReference type="EMBL" id="ML119763">
    <property type="protein sequence ID" value="RPA75458.1"/>
    <property type="molecule type" value="Genomic_DNA"/>
</dbReference>
<feature type="region of interest" description="Disordered" evidence="1">
    <location>
        <begin position="1"/>
        <end position="67"/>
    </location>
</feature>
<keyword evidence="3" id="KW-1185">Reference proteome</keyword>
<gene>
    <name evidence="2" type="ORF">BJ508DRAFT_311963</name>
</gene>
<feature type="compositionally biased region" description="Acidic residues" evidence="1">
    <location>
        <begin position="50"/>
        <end position="63"/>
    </location>
</feature>
<feature type="compositionally biased region" description="Acidic residues" evidence="1">
    <location>
        <begin position="241"/>
        <end position="250"/>
    </location>
</feature>
<dbReference type="OrthoDB" id="5374569at2759"/>
<feature type="region of interest" description="Disordered" evidence="1">
    <location>
        <begin position="169"/>
        <end position="335"/>
    </location>
</feature>
<feature type="compositionally biased region" description="Acidic residues" evidence="1">
    <location>
        <begin position="201"/>
        <end position="213"/>
    </location>
</feature>
<dbReference type="AlphaFoldDB" id="A0A3N4HSI9"/>
<feature type="compositionally biased region" description="Low complexity" evidence="1">
    <location>
        <begin position="286"/>
        <end position="302"/>
    </location>
</feature>
<protein>
    <submittedName>
        <fullName evidence="2">Uncharacterized protein</fullName>
    </submittedName>
</protein>
<evidence type="ECO:0000313" key="2">
    <source>
        <dbReference type="EMBL" id="RPA75458.1"/>
    </source>
</evidence>
<dbReference type="STRING" id="1160509.A0A3N4HSI9"/>
<name>A0A3N4HSI9_ASCIM</name>
<proteinExistence type="predicted"/>
<organism evidence="2 3">
    <name type="scientific">Ascobolus immersus RN42</name>
    <dbReference type="NCBI Taxonomy" id="1160509"/>
    <lineage>
        <taxon>Eukaryota</taxon>
        <taxon>Fungi</taxon>
        <taxon>Dikarya</taxon>
        <taxon>Ascomycota</taxon>
        <taxon>Pezizomycotina</taxon>
        <taxon>Pezizomycetes</taxon>
        <taxon>Pezizales</taxon>
        <taxon>Ascobolaceae</taxon>
        <taxon>Ascobolus</taxon>
    </lineage>
</organism>